<protein>
    <submittedName>
        <fullName evidence="1">Uncharacterized protein</fullName>
    </submittedName>
</protein>
<dbReference type="AlphaFoldDB" id="A0AAJ0D6L6"/>
<comment type="caution">
    <text evidence="1">The sequence shown here is derived from an EMBL/GenBank/DDBJ whole genome shotgun (WGS) entry which is preliminary data.</text>
</comment>
<gene>
    <name evidence="1" type="ORF">LTR09_011360</name>
</gene>
<sequence length="74" mass="8139">MVGLISDPQDKTTVKVITSITADTRHTPYEAHLRIDGPNAENLNISTSGGDAIHDIHNAAAAFQTERKARQDRW</sequence>
<keyword evidence="2" id="KW-1185">Reference proteome</keyword>
<name>A0AAJ0D6L6_9PEZI</name>
<evidence type="ECO:0000313" key="2">
    <source>
        <dbReference type="Proteomes" id="UP001271007"/>
    </source>
</evidence>
<reference evidence="1" key="1">
    <citation type="submission" date="2023-04" db="EMBL/GenBank/DDBJ databases">
        <title>Black Yeasts Isolated from many extreme environments.</title>
        <authorList>
            <person name="Coleine C."/>
            <person name="Stajich J.E."/>
            <person name="Selbmann L."/>
        </authorList>
    </citation>
    <scope>NUCLEOTIDE SEQUENCE</scope>
    <source>
        <strain evidence="1">CCFEE 5312</strain>
    </source>
</reference>
<proteinExistence type="predicted"/>
<organism evidence="1 2">
    <name type="scientific">Extremus antarcticus</name>
    <dbReference type="NCBI Taxonomy" id="702011"/>
    <lineage>
        <taxon>Eukaryota</taxon>
        <taxon>Fungi</taxon>
        <taxon>Dikarya</taxon>
        <taxon>Ascomycota</taxon>
        <taxon>Pezizomycotina</taxon>
        <taxon>Dothideomycetes</taxon>
        <taxon>Dothideomycetidae</taxon>
        <taxon>Mycosphaerellales</taxon>
        <taxon>Extremaceae</taxon>
        <taxon>Extremus</taxon>
    </lineage>
</organism>
<dbReference type="Proteomes" id="UP001271007">
    <property type="component" value="Unassembled WGS sequence"/>
</dbReference>
<dbReference type="EMBL" id="JAWDJX010000065">
    <property type="protein sequence ID" value="KAK3047260.1"/>
    <property type="molecule type" value="Genomic_DNA"/>
</dbReference>
<evidence type="ECO:0000313" key="1">
    <source>
        <dbReference type="EMBL" id="KAK3047260.1"/>
    </source>
</evidence>
<accession>A0AAJ0D6L6</accession>